<dbReference type="EMBL" id="CAXAMM010004632">
    <property type="protein sequence ID" value="CAK9004315.1"/>
    <property type="molecule type" value="Genomic_DNA"/>
</dbReference>
<keyword evidence="1" id="KW-0472">Membrane</keyword>
<evidence type="ECO:0000313" key="4">
    <source>
        <dbReference type="Proteomes" id="UP001642464"/>
    </source>
</evidence>
<feature type="non-terminal residue" evidence="3">
    <location>
        <position position="1"/>
    </location>
</feature>
<evidence type="ECO:0000259" key="2">
    <source>
        <dbReference type="Pfam" id="PF02932"/>
    </source>
</evidence>
<reference evidence="3 4" key="1">
    <citation type="submission" date="2024-02" db="EMBL/GenBank/DDBJ databases">
        <authorList>
            <person name="Chen Y."/>
            <person name="Shah S."/>
            <person name="Dougan E. K."/>
            <person name="Thang M."/>
            <person name="Chan C."/>
        </authorList>
    </citation>
    <scope>NUCLEOTIDE SEQUENCE [LARGE SCALE GENOMIC DNA]</scope>
</reference>
<gene>
    <name evidence="3" type="ORF">SCF082_LOCUS8124</name>
</gene>
<feature type="transmembrane region" description="Helical" evidence="1">
    <location>
        <begin position="58"/>
        <end position="75"/>
    </location>
</feature>
<proteinExistence type="predicted"/>
<feature type="transmembrane region" description="Helical" evidence="1">
    <location>
        <begin position="116"/>
        <end position="138"/>
    </location>
</feature>
<keyword evidence="4" id="KW-1185">Reference proteome</keyword>
<keyword evidence="1" id="KW-0812">Transmembrane</keyword>
<sequence length="182" mass="21285">GFELLPNFCHAGEQLKTLDGWNFTNAAVAQVEEEFTLKHHVMVYVILERQSGFYVKQVLSIYWFLTTLMFSFFVLQPEDFTKRLVDILKIVLTQTTFRFSVEHRLPKVQVWTPFDVYLISCQILCCLIVAAFLVCFILSQKEGQACLTQEIERIFLVVLASVWVIWNLGFIIYAAYRKRPSR</sequence>
<dbReference type="InterPro" id="IPR006029">
    <property type="entry name" value="Neurotrans-gated_channel_TM"/>
</dbReference>
<organism evidence="3 4">
    <name type="scientific">Durusdinium trenchii</name>
    <dbReference type="NCBI Taxonomy" id="1381693"/>
    <lineage>
        <taxon>Eukaryota</taxon>
        <taxon>Sar</taxon>
        <taxon>Alveolata</taxon>
        <taxon>Dinophyceae</taxon>
        <taxon>Suessiales</taxon>
        <taxon>Symbiodiniaceae</taxon>
        <taxon>Durusdinium</taxon>
    </lineage>
</organism>
<dbReference type="Proteomes" id="UP001642464">
    <property type="component" value="Unassembled WGS sequence"/>
</dbReference>
<feature type="transmembrane region" description="Helical" evidence="1">
    <location>
        <begin position="154"/>
        <end position="176"/>
    </location>
</feature>
<name>A0ABP0ISD1_9DINO</name>
<dbReference type="InterPro" id="IPR038050">
    <property type="entry name" value="Neuro_actylchol_rec"/>
</dbReference>
<protein>
    <submittedName>
        <fullName evidence="3">CLIP-associated protein</fullName>
    </submittedName>
</protein>
<feature type="domain" description="Neurotransmitter-gated ion-channel transmembrane" evidence="2">
    <location>
        <begin position="88"/>
        <end position="160"/>
    </location>
</feature>
<dbReference type="Gene3D" id="1.20.58.390">
    <property type="entry name" value="Neurotransmitter-gated ion-channel transmembrane domain"/>
    <property type="match status" value="1"/>
</dbReference>
<comment type="caution">
    <text evidence="3">The sequence shown here is derived from an EMBL/GenBank/DDBJ whole genome shotgun (WGS) entry which is preliminary data.</text>
</comment>
<evidence type="ECO:0000313" key="3">
    <source>
        <dbReference type="EMBL" id="CAK9004315.1"/>
    </source>
</evidence>
<feature type="non-terminal residue" evidence="3">
    <location>
        <position position="182"/>
    </location>
</feature>
<keyword evidence="1" id="KW-1133">Transmembrane helix</keyword>
<evidence type="ECO:0000256" key="1">
    <source>
        <dbReference type="SAM" id="Phobius"/>
    </source>
</evidence>
<dbReference type="Pfam" id="PF02932">
    <property type="entry name" value="Neur_chan_memb"/>
    <property type="match status" value="1"/>
</dbReference>
<accession>A0ABP0ISD1</accession>